<gene>
    <name evidence="1" type="ORF">ETQ85_20685</name>
</gene>
<evidence type="ECO:0000313" key="2">
    <source>
        <dbReference type="Proteomes" id="UP000389128"/>
    </source>
</evidence>
<comment type="caution">
    <text evidence="1">The sequence shown here is derived from an EMBL/GenBank/DDBJ whole genome shotgun (WGS) entry which is preliminary data.</text>
</comment>
<evidence type="ECO:0000313" key="1">
    <source>
        <dbReference type="EMBL" id="TYC53746.1"/>
    </source>
</evidence>
<proteinExistence type="predicted"/>
<sequence length="87" mass="9424">MRNIVPFLLVAALVACGPSGTSTEVNVPTVEELAADPARLKELRQQCKTDRPKLGNELCNRVAGATNLRFLGDGKTPYTPPKEQAKF</sequence>
<organism evidence="1 2">
    <name type="scientific">Zoogloea oleivorans</name>
    <dbReference type="NCBI Taxonomy" id="1552750"/>
    <lineage>
        <taxon>Bacteria</taxon>
        <taxon>Pseudomonadati</taxon>
        <taxon>Pseudomonadota</taxon>
        <taxon>Betaproteobacteria</taxon>
        <taxon>Rhodocyclales</taxon>
        <taxon>Zoogloeaceae</taxon>
        <taxon>Zoogloea</taxon>
    </lineage>
</organism>
<dbReference type="AlphaFoldDB" id="A0A6C2CJA7"/>
<dbReference type="OrthoDB" id="6049059at2"/>
<accession>A0A6C2CJA7</accession>
<dbReference type="EMBL" id="SDKK01000025">
    <property type="protein sequence ID" value="TYC53746.1"/>
    <property type="molecule type" value="Genomic_DNA"/>
</dbReference>
<reference evidence="1 2" key="1">
    <citation type="submission" date="2019-01" db="EMBL/GenBank/DDBJ databases">
        <title>Zoogloea oleivorans genome sequencing and assembly.</title>
        <authorList>
            <person name="Tancsics A."/>
            <person name="Farkas M."/>
            <person name="Kriszt B."/>
            <person name="Maroti G."/>
            <person name="Horvath B."/>
        </authorList>
    </citation>
    <scope>NUCLEOTIDE SEQUENCE [LARGE SCALE GENOMIC DNA]</scope>
    <source>
        <strain evidence="1 2">Buc</strain>
    </source>
</reference>
<name>A0A6C2CJA7_9RHOO</name>
<dbReference type="Proteomes" id="UP000389128">
    <property type="component" value="Unassembled WGS sequence"/>
</dbReference>
<dbReference type="PROSITE" id="PS51257">
    <property type="entry name" value="PROKAR_LIPOPROTEIN"/>
    <property type="match status" value="1"/>
</dbReference>
<dbReference type="RefSeq" id="WP_104729099.1">
    <property type="nucleotide sequence ID" value="NZ_SDKK01000025.1"/>
</dbReference>
<keyword evidence="1" id="KW-0449">Lipoprotein</keyword>
<protein>
    <submittedName>
        <fullName evidence="1">Entry exclusion lipoprotein TrbK</fullName>
    </submittedName>
</protein>
<keyword evidence="2" id="KW-1185">Reference proteome</keyword>